<gene>
    <name evidence="7" type="ORF">PFDSM3638_03895</name>
</gene>
<reference evidence="7 8" key="1">
    <citation type="submission" date="2017-08" db="EMBL/GenBank/DDBJ databases">
        <title>Resequencing and Reannotation of the genome of Pyrococcus furiosus type strain DSM3638.</title>
        <authorList>
            <person name="Reichelt R.M."/>
            <person name="Bunk B."/>
        </authorList>
    </citation>
    <scope>NUCLEOTIDE SEQUENCE [LARGE SCALE GENOMIC DNA]</scope>
    <source>
        <strain evidence="7 8">DSM 3638</strain>
    </source>
</reference>
<keyword evidence="3 6" id="KW-0812">Transmembrane</keyword>
<keyword evidence="5 6" id="KW-0472">Membrane</keyword>
<feature type="transmembrane region" description="Helical" evidence="6">
    <location>
        <begin position="53"/>
        <end position="79"/>
    </location>
</feature>
<dbReference type="Proteomes" id="UP000324354">
    <property type="component" value="Chromosome"/>
</dbReference>
<comment type="subcellular location">
    <subcellularLocation>
        <location evidence="1">Cell membrane</location>
        <topology evidence="1">Multi-pass membrane protein</topology>
    </subcellularLocation>
</comment>
<dbReference type="InterPro" id="IPR050833">
    <property type="entry name" value="Poly_Biosynth_Transport"/>
</dbReference>
<feature type="transmembrane region" description="Helical" evidence="6">
    <location>
        <begin position="247"/>
        <end position="272"/>
    </location>
</feature>
<dbReference type="OrthoDB" id="101719at2157"/>
<dbReference type="RefSeq" id="WP_011011911.1">
    <property type="nucleotide sequence ID" value="NC_003413.1"/>
</dbReference>
<dbReference type="EMBL" id="CP023154">
    <property type="protein sequence ID" value="QEK78461.1"/>
    <property type="molecule type" value="Genomic_DNA"/>
</dbReference>
<evidence type="ECO:0000256" key="2">
    <source>
        <dbReference type="ARBA" id="ARBA00022475"/>
    </source>
</evidence>
<dbReference type="GO" id="GO:0005886">
    <property type="term" value="C:plasma membrane"/>
    <property type="evidence" value="ECO:0007669"/>
    <property type="project" value="UniProtKB-SubCell"/>
</dbReference>
<feature type="transmembrane region" description="Helical" evidence="6">
    <location>
        <begin position="293"/>
        <end position="311"/>
    </location>
</feature>
<dbReference type="PANTHER" id="PTHR30250">
    <property type="entry name" value="PST FAMILY PREDICTED COLANIC ACID TRANSPORTER"/>
    <property type="match status" value="1"/>
</dbReference>
<dbReference type="AlphaFoldDB" id="A0A5C0XP50"/>
<evidence type="ECO:0000313" key="7">
    <source>
        <dbReference type="EMBL" id="QEK78461.1"/>
    </source>
</evidence>
<evidence type="ECO:0000256" key="4">
    <source>
        <dbReference type="ARBA" id="ARBA00022989"/>
    </source>
</evidence>
<evidence type="ECO:0000256" key="1">
    <source>
        <dbReference type="ARBA" id="ARBA00004651"/>
    </source>
</evidence>
<accession>A0A5C0XP50</accession>
<dbReference type="GeneID" id="13301371"/>
<keyword evidence="4 6" id="KW-1133">Transmembrane helix</keyword>
<feature type="transmembrane region" description="Helical" evidence="6">
    <location>
        <begin position="21"/>
        <end position="41"/>
    </location>
</feature>
<dbReference type="PANTHER" id="PTHR30250:SF11">
    <property type="entry name" value="O-ANTIGEN TRANSPORTER-RELATED"/>
    <property type="match status" value="1"/>
</dbReference>
<dbReference type="GeneID" id="41712584"/>
<protein>
    <submittedName>
        <fullName evidence="7">Uncharacterized protein</fullName>
    </submittedName>
</protein>
<organism evidence="7 8">
    <name type="scientific">Pyrococcus furiosus (strain ATCC 43587 / DSM 3638 / JCM 8422 / Vc1)</name>
    <dbReference type="NCBI Taxonomy" id="186497"/>
    <lineage>
        <taxon>Archaea</taxon>
        <taxon>Methanobacteriati</taxon>
        <taxon>Methanobacteriota</taxon>
        <taxon>Thermococci</taxon>
        <taxon>Thermococcales</taxon>
        <taxon>Thermococcaceae</taxon>
        <taxon>Pyrococcus</taxon>
    </lineage>
</organism>
<feature type="transmembrane region" description="Helical" evidence="6">
    <location>
        <begin position="91"/>
        <end position="111"/>
    </location>
</feature>
<proteinExistence type="predicted"/>
<feature type="transmembrane region" description="Helical" evidence="6">
    <location>
        <begin position="177"/>
        <end position="197"/>
    </location>
</feature>
<name>A0A5C0XP50_PYRFU</name>
<feature type="transmembrane region" description="Helical" evidence="6">
    <location>
        <begin position="123"/>
        <end position="146"/>
    </location>
</feature>
<keyword evidence="2" id="KW-1003">Cell membrane</keyword>
<evidence type="ECO:0000256" key="6">
    <source>
        <dbReference type="SAM" id="Phobius"/>
    </source>
</evidence>
<evidence type="ECO:0000313" key="8">
    <source>
        <dbReference type="Proteomes" id="UP000324354"/>
    </source>
</evidence>
<evidence type="ECO:0000256" key="3">
    <source>
        <dbReference type="ARBA" id="ARBA00022692"/>
    </source>
</evidence>
<feature type="transmembrane region" description="Helical" evidence="6">
    <location>
        <begin position="323"/>
        <end position="347"/>
    </location>
</feature>
<sequence length="405" mass="45095">MLDTVRQELNNFRSPLYRNSIYISLTSLVTAVAGFLFWSVAARLYPSSQVGVASALVSAINLTFTVSMLGLNFALIRFYPQYKERAVGSSLVLAVTASFFVSLVYGLIMGGSESFRGVFSAEFLAIFVTFSMVGTAYNILSTYAIAKRKAEHSFMQGLLFALRFVFLFFLVPLGVFGIVGSFGFGLTLGLIYGLIFIDDIKLSLDVEYLKESFRFSLGNYIASMANVAPNYLMPTLVLTMLGKEEAAYFYIAFAIGNLILFIPNAINTSFFVEGSHGLKDMKRTLKKALAFSYLYLAVATVFVWLFGGYVLELFRPEYVKGFGLLKLMVLGGFFVVPVNFSITILNIQKRVREVVGINLLKAALFLGLSYLLIPRFGIEGVGWGWIGAYSISVFMLFVRFFRKVF</sequence>
<feature type="transmembrane region" description="Helical" evidence="6">
    <location>
        <begin position="383"/>
        <end position="401"/>
    </location>
</feature>
<feature type="transmembrane region" description="Helical" evidence="6">
    <location>
        <begin position="359"/>
        <end position="377"/>
    </location>
</feature>
<evidence type="ECO:0000256" key="5">
    <source>
        <dbReference type="ARBA" id="ARBA00023136"/>
    </source>
</evidence>